<organism evidence="2 3">
    <name type="scientific">Paenarthrobacter nitroguajacolicus</name>
    <name type="common">Arthrobacter nitroguajacolicus</name>
    <dbReference type="NCBI Taxonomy" id="211146"/>
    <lineage>
        <taxon>Bacteria</taxon>
        <taxon>Bacillati</taxon>
        <taxon>Actinomycetota</taxon>
        <taxon>Actinomycetes</taxon>
        <taxon>Micrococcales</taxon>
        <taxon>Micrococcaceae</taxon>
        <taxon>Paenarthrobacter</taxon>
    </lineage>
</organism>
<evidence type="ECO:0008006" key="4">
    <source>
        <dbReference type="Google" id="ProtNLM"/>
    </source>
</evidence>
<sequence>MGTTTPGLHRALLAGGIAVALTAGGTAVVWAGTQPGPSPSSASASPGPSASANAQSTEGRGHAIHGEHVVRQQDGTYRTVVTQAGTIDAISGSEVTVKSEDGFTQRYAITAETSIAKVPANVSELRNGRGKPTLPSAAAVDLAAGDTVRLSGTKDGDTVTAIRIVAGELPAGVKGGHGHRGHRPK</sequence>
<evidence type="ECO:0000313" key="2">
    <source>
        <dbReference type="EMBL" id="TVU60640.1"/>
    </source>
</evidence>
<dbReference type="EMBL" id="VNFK01000013">
    <property type="protein sequence ID" value="TVU60640.1"/>
    <property type="molecule type" value="Genomic_DNA"/>
</dbReference>
<feature type="region of interest" description="Disordered" evidence="1">
    <location>
        <begin position="32"/>
        <end position="60"/>
    </location>
</feature>
<evidence type="ECO:0000313" key="3">
    <source>
        <dbReference type="Proteomes" id="UP000316500"/>
    </source>
</evidence>
<comment type="caution">
    <text evidence="2">The sequence shown here is derived from an EMBL/GenBank/DDBJ whole genome shotgun (WGS) entry which is preliminary data.</text>
</comment>
<name>A0A558GUT9_PAENT</name>
<protein>
    <recommendedName>
        <fullName evidence="4">DUF5666 domain-containing protein</fullName>
    </recommendedName>
</protein>
<dbReference type="RefSeq" id="WP_144652073.1">
    <property type="nucleotide sequence ID" value="NZ_VNFK01000013.1"/>
</dbReference>
<feature type="compositionally biased region" description="Low complexity" evidence="1">
    <location>
        <begin position="32"/>
        <end position="56"/>
    </location>
</feature>
<dbReference type="Proteomes" id="UP000316500">
    <property type="component" value="Unassembled WGS sequence"/>
</dbReference>
<accession>A0A558GUT9</accession>
<dbReference type="AlphaFoldDB" id="A0A558GUT9"/>
<gene>
    <name evidence="2" type="ORF">FQP90_16000</name>
</gene>
<proteinExistence type="predicted"/>
<reference evidence="2 3" key="1">
    <citation type="submission" date="2019-07" db="EMBL/GenBank/DDBJ databases">
        <title>Diversity of Bacteria from Kongsfjorden, Arctic.</title>
        <authorList>
            <person name="Yu Y."/>
        </authorList>
    </citation>
    <scope>NUCLEOTIDE SEQUENCE [LARGE SCALE GENOMIC DNA]</scope>
    <source>
        <strain evidence="2 3">SM1928</strain>
    </source>
</reference>
<evidence type="ECO:0000256" key="1">
    <source>
        <dbReference type="SAM" id="MobiDB-lite"/>
    </source>
</evidence>
<dbReference type="OrthoDB" id="3401874at2"/>